<comment type="caution">
    <text evidence="4">The sequence shown here is derived from an EMBL/GenBank/DDBJ whole genome shotgun (WGS) entry which is preliminary data.</text>
</comment>
<feature type="chain" id="PRO_5041984309" description="Aspergillopepsin-2" evidence="3">
    <location>
        <begin position="20"/>
        <end position="267"/>
    </location>
</feature>
<dbReference type="GeneID" id="81582297"/>
<feature type="disulfide bond" evidence="2">
    <location>
        <begin position="99"/>
        <end position="123"/>
    </location>
</feature>
<gene>
    <name evidence="4" type="ORF">N7537_000997</name>
</gene>
<dbReference type="RefSeq" id="XP_056757050.1">
    <property type="nucleotide sequence ID" value="XM_056892055.1"/>
</dbReference>
<dbReference type="InterPro" id="IPR000250">
    <property type="entry name" value="Peptidase_G1"/>
</dbReference>
<protein>
    <recommendedName>
        <fullName evidence="6">Aspergillopepsin-2</fullName>
    </recommendedName>
</protein>
<dbReference type="Pfam" id="PF01828">
    <property type="entry name" value="Peptidase_A4"/>
    <property type="match status" value="1"/>
</dbReference>
<dbReference type="CDD" id="cd13426">
    <property type="entry name" value="Peptidase_G1"/>
    <property type="match status" value="1"/>
</dbReference>
<dbReference type="PRINTS" id="PR00977">
    <property type="entry name" value="SCYTLDPTASE"/>
</dbReference>
<feature type="signal peptide" evidence="3">
    <location>
        <begin position="1"/>
        <end position="19"/>
    </location>
</feature>
<reference evidence="4" key="1">
    <citation type="journal article" date="2023" name="IMA Fungus">
        <title>Comparative genomic study of the Penicillium genus elucidates a diverse pangenome and 15 lateral gene transfer events.</title>
        <authorList>
            <person name="Petersen C."/>
            <person name="Sorensen T."/>
            <person name="Nielsen M.R."/>
            <person name="Sondergaard T.E."/>
            <person name="Sorensen J.L."/>
            <person name="Fitzpatrick D.A."/>
            <person name="Frisvad J.C."/>
            <person name="Nielsen K.L."/>
        </authorList>
    </citation>
    <scope>NUCLEOTIDE SEQUENCE</scope>
    <source>
        <strain evidence="4">IBT 12815</strain>
    </source>
</reference>
<dbReference type="InterPro" id="IPR038656">
    <property type="entry name" value="Peptidase_G1_sf"/>
</dbReference>
<keyword evidence="5" id="KW-1185">Reference proteome</keyword>
<dbReference type="AlphaFoldDB" id="A0AAD6H6K0"/>
<dbReference type="EMBL" id="JAQJAE010000001">
    <property type="protein sequence ID" value="KAJ5615883.1"/>
    <property type="molecule type" value="Genomic_DNA"/>
</dbReference>
<accession>A0AAD6H6K0</accession>
<dbReference type="PANTHER" id="PTHR37536">
    <property type="entry name" value="PUTATIVE (AFU_ORTHOLOGUE AFUA_3G02970)-RELATED"/>
    <property type="match status" value="1"/>
</dbReference>
<keyword evidence="3" id="KW-0732">Signal</keyword>
<evidence type="ECO:0000256" key="3">
    <source>
        <dbReference type="SAM" id="SignalP"/>
    </source>
</evidence>
<evidence type="ECO:0000313" key="4">
    <source>
        <dbReference type="EMBL" id="KAJ5615883.1"/>
    </source>
</evidence>
<dbReference type="Proteomes" id="UP001213799">
    <property type="component" value="Unassembled WGS sequence"/>
</dbReference>
<feature type="disulfide bond" evidence="2">
    <location>
        <begin position="111"/>
        <end position="195"/>
    </location>
</feature>
<evidence type="ECO:0008006" key="6">
    <source>
        <dbReference type="Google" id="ProtNLM"/>
    </source>
</evidence>
<evidence type="ECO:0000256" key="1">
    <source>
        <dbReference type="PIRSR" id="PIRSR600250-50"/>
    </source>
</evidence>
<reference evidence="4" key="2">
    <citation type="submission" date="2023-01" db="EMBL/GenBank/DDBJ databases">
        <authorList>
            <person name="Petersen C."/>
        </authorList>
    </citation>
    <scope>NUCLEOTIDE SEQUENCE</scope>
    <source>
        <strain evidence="4">IBT 12815</strain>
    </source>
</reference>
<evidence type="ECO:0000313" key="5">
    <source>
        <dbReference type="Proteomes" id="UP001213799"/>
    </source>
</evidence>
<proteinExistence type="predicted"/>
<dbReference type="InterPro" id="IPR013320">
    <property type="entry name" value="ConA-like_dom_sf"/>
</dbReference>
<organism evidence="4 5">
    <name type="scientific">Penicillium hordei</name>
    <dbReference type="NCBI Taxonomy" id="40994"/>
    <lineage>
        <taxon>Eukaryota</taxon>
        <taxon>Fungi</taxon>
        <taxon>Dikarya</taxon>
        <taxon>Ascomycota</taxon>
        <taxon>Pezizomycotina</taxon>
        <taxon>Eurotiomycetes</taxon>
        <taxon>Eurotiomycetidae</taxon>
        <taxon>Eurotiales</taxon>
        <taxon>Aspergillaceae</taxon>
        <taxon>Penicillium</taxon>
    </lineage>
</organism>
<name>A0AAD6H6K0_9EURO</name>
<sequence>MKFSTTILGAALLTTSVIATPFTERRAARHAARANHTGRPASKLDTLELASPGGTSDTEYSTNWSGAVLHGTGYTSVTGEFTVPKPKLPSGTSPSEKTCASAWVGIDGDTCNSAILQTGVNFCIQGDEVSYGAWYEWYPDFTYDFSDFQISTGDVIKLTVTATSKNSGSAVVDNVTTGKSVTHKFAGVDHDGDLCETNAEWIVEDFMTGGKLVPLTDFGTVTFSKAEAISGGKTVGPSGATLFNIKKTQGVLTKSSITRDSVTVSRV</sequence>
<evidence type="ECO:0000256" key="2">
    <source>
        <dbReference type="PIRSR" id="PIRSR600250-51"/>
    </source>
</evidence>
<dbReference type="SUPFAM" id="SSF49899">
    <property type="entry name" value="Concanavalin A-like lectins/glucanases"/>
    <property type="match status" value="1"/>
</dbReference>
<dbReference type="PANTHER" id="PTHR37536:SF3">
    <property type="entry name" value="PUTATIVE (AFU_ORTHOLOGUE AFUA_3G02970)-RELATED"/>
    <property type="match status" value="1"/>
</dbReference>
<dbReference type="Gene3D" id="2.60.120.700">
    <property type="entry name" value="Peptidase G1"/>
    <property type="match status" value="1"/>
</dbReference>
<dbReference type="GO" id="GO:0070007">
    <property type="term" value="F:glutamic-type endopeptidase activity"/>
    <property type="evidence" value="ECO:0007669"/>
    <property type="project" value="InterPro"/>
</dbReference>
<feature type="active site" description="Proton acceptor" evidence="1">
    <location>
        <position position="204"/>
    </location>
</feature>
<dbReference type="GO" id="GO:0006508">
    <property type="term" value="P:proteolysis"/>
    <property type="evidence" value="ECO:0007669"/>
    <property type="project" value="InterPro"/>
</dbReference>
<keyword evidence="2" id="KW-1015">Disulfide bond</keyword>